<dbReference type="SMART" id="SM00220">
    <property type="entry name" value="S_TKc"/>
    <property type="match status" value="1"/>
</dbReference>
<dbReference type="PROSITE" id="PS00108">
    <property type="entry name" value="PROTEIN_KINASE_ST"/>
    <property type="match status" value="1"/>
</dbReference>
<dbReference type="Gene3D" id="3.30.200.20">
    <property type="entry name" value="Phosphorylase Kinase, domain 1"/>
    <property type="match status" value="1"/>
</dbReference>
<dbReference type="CDD" id="cd14014">
    <property type="entry name" value="STKc_PknB_like"/>
    <property type="match status" value="1"/>
</dbReference>
<dbReference type="PROSITE" id="PS00107">
    <property type="entry name" value="PROTEIN_KINASE_ATP"/>
    <property type="match status" value="1"/>
</dbReference>
<gene>
    <name evidence="9" type="ORF">OG563_36315</name>
</gene>
<evidence type="ECO:0000313" key="9">
    <source>
        <dbReference type="EMBL" id="WUV44593.1"/>
    </source>
</evidence>
<evidence type="ECO:0000256" key="4">
    <source>
        <dbReference type="ARBA" id="ARBA00022840"/>
    </source>
</evidence>
<feature type="binding site" evidence="5">
    <location>
        <position position="34"/>
    </location>
    <ligand>
        <name>ATP</name>
        <dbReference type="ChEBI" id="CHEBI:30616"/>
    </ligand>
</feature>
<feature type="compositionally biased region" description="Polar residues" evidence="6">
    <location>
        <begin position="329"/>
        <end position="338"/>
    </location>
</feature>
<dbReference type="Gene3D" id="1.10.510.10">
    <property type="entry name" value="Transferase(Phosphotransferase) domain 1"/>
    <property type="match status" value="1"/>
</dbReference>
<reference evidence="9" key="1">
    <citation type="submission" date="2022-10" db="EMBL/GenBank/DDBJ databases">
        <title>The complete genomes of actinobacterial strains from the NBC collection.</title>
        <authorList>
            <person name="Joergensen T.S."/>
            <person name="Alvarez Arevalo M."/>
            <person name="Sterndorff E.B."/>
            <person name="Faurdal D."/>
            <person name="Vuksanovic O."/>
            <person name="Mourched A.-S."/>
            <person name="Charusanti P."/>
            <person name="Shaw S."/>
            <person name="Blin K."/>
            <person name="Weber T."/>
        </authorList>
    </citation>
    <scope>NUCLEOTIDE SEQUENCE</scope>
    <source>
        <strain evidence="9">NBC_01482</strain>
    </source>
</reference>
<feature type="region of interest" description="Disordered" evidence="6">
    <location>
        <begin position="422"/>
        <end position="445"/>
    </location>
</feature>
<feature type="domain" description="Protein kinase" evidence="8">
    <location>
        <begin position="6"/>
        <end position="256"/>
    </location>
</feature>
<organism evidence="9 10">
    <name type="scientific">Nocardia vinacea</name>
    <dbReference type="NCBI Taxonomy" id="96468"/>
    <lineage>
        <taxon>Bacteria</taxon>
        <taxon>Bacillati</taxon>
        <taxon>Actinomycetota</taxon>
        <taxon>Actinomycetes</taxon>
        <taxon>Mycobacteriales</taxon>
        <taxon>Nocardiaceae</taxon>
        <taxon>Nocardia</taxon>
    </lineage>
</organism>
<evidence type="ECO:0000256" key="2">
    <source>
        <dbReference type="ARBA" id="ARBA00022741"/>
    </source>
</evidence>
<dbReference type="InterPro" id="IPR011009">
    <property type="entry name" value="Kinase-like_dom_sf"/>
</dbReference>
<proteinExistence type="predicted"/>
<accession>A0ABZ1YNC9</accession>
<dbReference type="RefSeq" id="WP_327097998.1">
    <property type="nucleotide sequence ID" value="NZ_CP109149.1"/>
</dbReference>
<dbReference type="PROSITE" id="PS50011">
    <property type="entry name" value="PROTEIN_KINASE_DOM"/>
    <property type="match status" value="1"/>
</dbReference>
<keyword evidence="7" id="KW-1133">Transmembrane helix</keyword>
<protein>
    <submittedName>
        <fullName evidence="9">Protein kinase</fullName>
    </submittedName>
</protein>
<evidence type="ECO:0000259" key="8">
    <source>
        <dbReference type="PROSITE" id="PS50011"/>
    </source>
</evidence>
<dbReference type="InterPro" id="IPR017441">
    <property type="entry name" value="Protein_kinase_ATP_BS"/>
</dbReference>
<feature type="region of interest" description="Disordered" evidence="6">
    <location>
        <begin position="287"/>
        <end position="376"/>
    </location>
</feature>
<name>A0ABZ1YNC9_9NOCA</name>
<sequence>MRIGDYRLLGLLGAGGMGRVYLGRSAGGRTVAVKVIRPDLIGNEFRERFRREVTAARRVGGKFTAPVLDADVDSTPPWLATGYVAGFSLTDAVEQFGTFSENTLLVLAHGLAEALIAVHGAGIVHRDLKPSNVLLAVDGPKVIDFGIARAAEDSALTTTGNVIGSPGFMCPEQVVGPTMGPEGDVFALGGVLVYAATGQGPFGAGETVQMLYRVVYEEPRLTAVPDRLRPLVAACLNKDVAARPTPQQLLDQLAELGVPERGGWLPAPVLEEVSRRAVALLDLESGPVEAVGPDPARSAATISRPLPQSNSGPHTPPHALSRPAADTVAWQSGNTAWQSGPPGPQANSSRVYAPYPPAQDQSGPQPAYYYPPPAPKSRSRRTAWTVAAVVVGLIVAGGAFLIGTQLTDKSSDSAATVSTSAVVTSVAPTTTATSQTSATSTSAAATDSAVPEAFVGKWTGTARDALATFDIELTIHDGKIGEEVATSANTGQASRSRCERAERLTNATDAQLTFVARLSGGASGCMDEGSTSKVILQPDGSVTYSFSGGFSGVLGDVTGTLHKN</sequence>
<evidence type="ECO:0000313" key="10">
    <source>
        <dbReference type="Proteomes" id="UP001432062"/>
    </source>
</evidence>
<dbReference type="GO" id="GO:0016301">
    <property type="term" value="F:kinase activity"/>
    <property type="evidence" value="ECO:0007669"/>
    <property type="project" value="UniProtKB-KW"/>
</dbReference>
<keyword evidence="4 5" id="KW-0067">ATP-binding</keyword>
<dbReference type="SUPFAM" id="SSF56112">
    <property type="entry name" value="Protein kinase-like (PK-like)"/>
    <property type="match status" value="1"/>
</dbReference>
<evidence type="ECO:0000256" key="3">
    <source>
        <dbReference type="ARBA" id="ARBA00022777"/>
    </source>
</evidence>
<dbReference type="Proteomes" id="UP001432062">
    <property type="component" value="Chromosome"/>
</dbReference>
<dbReference type="EMBL" id="CP109441">
    <property type="protein sequence ID" value="WUV44593.1"/>
    <property type="molecule type" value="Genomic_DNA"/>
</dbReference>
<dbReference type="PANTHER" id="PTHR43289">
    <property type="entry name" value="MITOGEN-ACTIVATED PROTEIN KINASE KINASE KINASE 20-RELATED"/>
    <property type="match status" value="1"/>
</dbReference>
<keyword evidence="1" id="KW-0808">Transferase</keyword>
<dbReference type="InterPro" id="IPR000719">
    <property type="entry name" value="Prot_kinase_dom"/>
</dbReference>
<keyword evidence="7" id="KW-0812">Transmembrane</keyword>
<evidence type="ECO:0000256" key="7">
    <source>
        <dbReference type="SAM" id="Phobius"/>
    </source>
</evidence>
<feature type="transmembrane region" description="Helical" evidence="7">
    <location>
        <begin position="383"/>
        <end position="403"/>
    </location>
</feature>
<keyword evidence="7" id="KW-0472">Membrane</keyword>
<keyword evidence="2 5" id="KW-0547">Nucleotide-binding</keyword>
<dbReference type="PANTHER" id="PTHR43289:SF34">
    <property type="entry name" value="SERINE_THREONINE-PROTEIN KINASE YBDM-RELATED"/>
    <property type="match status" value="1"/>
</dbReference>
<evidence type="ECO:0000256" key="6">
    <source>
        <dbReference type="SAM" id="MobiDB-lite"/>
    </source>
</evidence>
<evidence type="ECO:0000256" key="5">
    <source>
        <dbReference type="PROSITE-ProRule" id="PRU10141"/>
    </source>
</evidence>
<keyword evidence="10" id="KW-1185">Reference proteome</keyword>
<keyword evidence="3 9" id="KW-0418">Kinase</keyword>
<dbReference type="Pfam" id="PF00069">
    <property type="entry name" value="Pkinase"/>
    <property type="match status" value="1"/>
</dbReference>
<dbReference type="InterPro" id="IPR008271">
    <property type="entry name" value="Ser/Thr_kinase_AS"/>
</dbReference>
<evidence type="ECO:0000256" key="1">
    <source>
        <dbReference type="ARBA" id="ARBA00022679"/>
    </source>
</evidence>